<evidence type="ECO:0000256" key="6">
    <source>
        <dbReference type="ARBA" id="ARBA00022777"/>
    </source>
</evidence>
<feature type="binding site" evidence="8">
    <location>
        <position position="78"/>
    </location>
    <ligand>
        <name>substrate</name>
    </ligand>
</feature>
<dbReference type="HAMAP" id="MF_00082">
    <property type="entry name" value="ArgB"/>
    <property type="match status" value="1"/>
</dbReference>
<accession>A0A4D6X1M1</accession>
<dbReference type="PIRSF" id="PIRSF000728">
    <property type="entry name" value="NAGK"/>
    <property type="match status" value="1"/>
</dbReference>
<dbReference type="CDD" id="cd04250">
    <property type="entry name" value="AAK_NAGK-C"/>
    <property type="match status" value="1"/>
</dbReference>
<dbReference type="UniPathway" id="UPA00068">
    <property type="reaction ID" value="UER00107"/>
</dbReference>
<feature type="site" description="Transition state stabilizer" evidence="8">
    <location>
        <position position="234"/>
    </location>
</feature>
<evidence type="ECO:0000256" key="8">
    <source>
        <dbReference type="HAMAP-Rule" id="MF_00082"/>
    </source>
</evidence>
<dbReference type="AlphaFoldDB" id="A0A4D6X1M1"/>
<dbReference type="InterPro" id="IPR036393">
    <property type="entry name" value="AceGlu_kinase-like_sf"/>
</dbReference>
<feature type="binding site" evidence="8">
    <location>
        <begin position="56"/>
        <end position="57"/>
    </location>
    <ligand>
        <name>substrate</name>
    </ligand>
</feature>
<dbReference type="Pfam" id="PF00696">
    <property type="entry name" value="AA_kinase"/>
    <property type="match status" value="1"/>
</dbReference>
<comment type="pathway">
    <text evidence="1 8">Amino-acid biosynthesis; L-arginine biosynthesis; N(2)-acetyl-L-ornithine from L-glutamate: step 2/4.</text>
</comment>
<dbReference type="SUPFAM" id="SSF53633">
    <property type="entry name" value="Carbamate kinase-like"/>
    <property type="match status" value="1"/>
</dbReference>
<geneLocation type="plastid" evidence="10"/>
<keyword evidence="3 8" id="KW-0028">Amino-acid biosynthesis</keyword>
<comment type="similarity">
    <text evidence="8">Belongs to the acetylglutamate kinase family. ArgB subfamily.</text>
</comment>
<dbReference type="InterPro" id="IPR004662">
    <property type="entry name" value="AcgluKinase_fam"/>
</dbReference>
<feature type="site" description="Transition state stabilizer" evidence="8">
    <location>
        <position position="21"/>
    </location>
</feature>
<dbReference type="GO" id="GO:0003991">
    <property type="term" value="F:acetylglutamate kinase activity"/>
    <property type="evidence" value="ECO:0007669"/>
    <property type="project" value="UniProtKB-UniRule"/>
</dbReference>
<dbReference type="InterPro" id="IPR001057">
    <property type="entry name" value="Glu/AcGlu_kinase"/>
</dbReference>
<evidence type="ECO:0000256" key="1">
    <source>
        <dbReference type="ARBA" id="ARBA00004828"/>
    </source>
</evidence>
<evidence type="ECO:0000256" key="5">
    <source>
        <dbReference type="ARBA" id="ARBA00022741"/>
    </source>
</evidence>
<dbReference type="InterPro" id="IPR041727">
    <property type="entry name" value="NAGK-C"/>
</dbReference>
<keyword evidence="10" id="KW-0934">Plastid</keyword>
<keyword evidence="4 8" id="KW-0808">Transferase</keyword>
<proteinExistence type="inferred from homology"/>
<name>A0A4D6X1M1_9FLOR</name>
<dbReference type="GO" id="GO:0042450">
    <property type="term" value="P:L-arginine biosynthetic process via ornithine"/>
    <property type="evidence" value="ECO:0007669"/>
    <property type="project" value="UniProtKB-UniRule"/>
</dbReference>
<dbReference type="InterPro" id="IPR001048">
    <property type="entry name" value="Asp/Glu/Uridylate_kinase"/>
</dbReference>
<evidence type="ECO:0000256" key="7">
    <source>
        <dbReference type="ARBA" id="ARBA00022840"/>
    </source>
</evidence>
<feature type="domain" description="Aspartate/glutamate/uridylate kinase" evidence="9">
    <location>
        <begin position="17"/>
        <end position="253"/>
    </location>
</feature>
<dbReference type="GO" id="GO:0005737">
    <property type="term" value="C:cytoplasm"/>
    <property type="evidence" value="ECO:0007669"/>
    <property type="project" value="InterPro"/>
</dbReference>
<comment type="function">
    <text evidence="8">Catalyzes the ATP-dependent phosphorylation of N-acetyl-L-glutamate.</text>
</comment>
<evidence type="ECO:0000256" key="3">
    <source>
        <dbReference type="ARBA" id="ARBA00022605"/>
    </source>
</evidence>
<protein>
    <recommendedName>
        <fullName evidence="8">Acetylglutamate kinase</fullName>
        <ecNumber evidence="8">2.7.2.8</ecNumber>
    </recommendedName>
    <alternativeName>
        <fullName evidence="8">N-acetyl-L-glutamate 5-phosphotransferase</fullName>
    </alternativeName>
    <alternativeName>
        <fullName evidence="8">NAG kinase</fullName>
        <shortName evidence="8">NAGK</shortName>
    </alternativeName>
</protein>
<reference evidence="10" key="1">
    <citation type="journal article" date="2019" name="Mol. Phylogenet. Evol.">
        <title>Morphological evolution and classification of the red algal order Ceramiales inferred using plastid phylogenomics.</title>
        <authorList>
            <person name="Diaz-Tapia P."/>
            <person name="Pasella M.M."/>
            <person name="Verbruggen H."/>
            <person name="Maggs C.A."/>
        </authorList>
    </citation>
    <scope>NUCLEOTIDE SEQUENCE</scope>
    <source>
        <strain evidence="10">PD2766_6</strain>
    </source>
</reference>
<dbReference type="EMBL" id="MK814742">
    <property type="protein sequence ID" value="QCI08931.1"/>
    <property type="molecule type" value="Genomic_DNA"/>
</dbReference>
<dbReference type="PANTHER" id="PTHR23342">
    <property type="entry name" value="N-ACETYLGLUTAMATE SYNTHASE"/>
    <property type="match status" value="1"/>
</dbReference>
<dbReference type="Gene3D" id="3.40.1160.10">
    <property type="entry name" value="Acetylglutamate kinase-like"/>
    <property type="match status" value="1"/>
</dbReference>
<dbReference type="GO" id="GO:0005524">
    <property type="term" value="F:ATP binding"/>
    <property type="evidence" value="ECO:0007669"/>
    <property type="project" value="UniProtKB-UniRule"/>
</dbReference>
<sequence>MHLGSLLPFIKKYTGSTIVIKYGGSAMTDLDLCYSLIQDIILLYYLNINIILIHGGGPFINQWLLKLNIQPKFNNGIRITDNQTLELVQMVLLGKVNSDLVSLFNRQDDLAIGLSGNDSNLIIPEPLFSSSNNFVATVKSINSRLLNLLLVNKYIPIIASIASNDQGQMYNINADTIAGYIAAAMKADKLILLTDTPGIMTNINDNSSLIKQITTKDLKKLKADKVIIGGMIPKVNACVTALNNGVQSTHIINGTYKHSLLYELFSDFHVGSTITI</sequence>
<evidence type="ECO:0000313" key="10">
    <source>
        <dbReference type="EMBL" id="QCI08931.1"/>
    </source>
</evidence>
<reference evidence="10" key="2">
    <citation type="submission" date="2019-04" db="EMBL/GenBank/DDBJ databases">
        <authorList>
            <person name="Pasella M."/>
        </authorList>
    </citation>
    <scope>NUCLEOTIDE SEQUENCE</scope>
    <source>
        <strain evidence="10">PD2766_6</strain>
    </source>
</reference>
<keyword evidence="7 8" id="KW-0067">ATP-binding</keyword>
<organism evidence="10">
    <name type="scientific">Wrangelia sp</name>
    <dbReference type="NCBI Taxonomy" id="2575620"/>
    <lineage>
        <taxon>Eukaryota</taxon>
        <taxon>Rhodophyta</taxon>
        <taxon>Florideophyceae</taxon>
        <taxon>Rhodymeniophycidae</taxon>
        <taxon>Ceramiales</taxon>
        <taxon>Ceramiaceae</taxon>
        <taxon>Wrangelia</taxon>
    </lineage>
</organism>
<dbReference type="NCBIfam" id="TIGR00761">
    <property type="entry name" value="argB"/>
    <property type="match status" value="1"/>
</dbReference>
<dbReference type="EC" id="2.7.2.8" evidence="8"/>
<evidence type="ECO:0000256" key="4">
    <source>
        <dbReference type="ARBA" id="ARBA00022679"/>
    </source>
</evidence>
<comment type="catalytic activity">
    <reaction evidence="8">
        <text>N-acetyl-L-glutamate + ATP = N-acetyl-L-glutamyl 5-phosphate + ADP</text>
        <dbReference type="Rhea" id="RHEA:14629"/>
        <dbReference type="ChEBI" id="CHEBI:30616"/>
        <dbReference type="ChEBI" id="CHEBI:44337"/>
        <dbReference type="ChEBI" id="CHEBI:57936"/>
        <dbReference type="ChEBI" id="CHEBI:456216"/>
        <dbReference type="EC" id="2.7.2.8"/>
    </reaction>
</comment>
<keyword evidence="6 8" id="KW-0418">Kinase</keyword>
<dbReference type="InterPro" id="IPR037528">
    <property type="entry name" value="ArgB"/>
</dbReference>
<feature type="binding site" evidence="8">
    <location>
        <position position="171"/>
    </location>
    <ligand>
        <name>substrate</name>
    </ligand>
</feature>
<dbReference type="PRINTS" id="PR00474">
    <property type="entry name" value="GLU5KINASE"/>
</dbReference>
<evidence type="ECO:0000256" key="2">
    <source>
        <dbReference type="ARBA" id="ARBA00022571"/>
    </source>
</evidence>
<evidence type="ECO:0000259" key="9">
    <source>
        <dbReference type="Pfam" id="PF00696"/>
    </source>
</evidence>
<gene>
    <name evidence="8 10" type="primary">argB</name>
</gene>
<dbReference type="PANTHER" id="PTHR23342:SF0">
    <property type="entry name" value="N-ACETYLGLUTAMATE SYNTHASE, MITOCHONDRIAL"/>
    <property type="match status" value="1"/>
</dbReference>
<keyword evidence="2 8" id="KW-0055">Arginine biosynthesis</keyword>
<keyword evidence="5 8" id="KW-0547">Nucleotide-binding</keyword>
<dbReference type="FunFam" id="3.40.1160.10:FF:000004">
    <property type="entry name" value="Acetylglutamate kinase"/>
    <property type="match status" value="1"/>
</dbReference>